<feature type="binding site" evidence="5">
    <location>
        <position position="152"/>
    </location>
    <ligand>
        <name>ATP</name>
        <dbReference type="ChEBI" id="CHEBI:30616"/>
    </ligand>
</feature>
<evidence type="ECO:0000256" key="1">
    <source>
        <dbReference type="ARBA" id="ARBA00022679"/>
    </source>
</evidence>
<accession>Q2LTE3</accession>
<comment type="pathway">
    <text evidence="5">Purine metabolism; AMP biosynthesis via salvage pathway; AMP from ADP: step 1/1.</text>
</comment>
<keyword evidence="1 5" id="KW-0808">Transferase</keyword>
<feature type="binding site" evidence="5">
    <location>
        <begin position="163"/>
        <end position="164"/>
    </location>
    <ligand>
        <name>ATP</name>
        <dbReference type="ChEBI" id="CHEBI:30616"/>
    </ligand>
</feature>
<dbReference type="FunCoup" id="Q2LTE3">
    <property type="interactions" value="501"/>
</dbReference>
<evidence type="ECO:0000313" key="10">
    <source>
        <dbReference type="Proteomes" id="UP000001933"/>
    </source>
</evidence>
<dbReference type="InterPro" id="IPR033690">
    <property type="entry name" value="Adenylat_kinase_CS"/>
</dbReference>
<dbReference type="FunFam" id="3.40.50.300:FF:000106">
    <property type="entry name" value="Adenylate kinase mitochondrial"/>
    <property type="match status" value="1"/>
</dbReference>
<keyword evidence="3 5" id="KW-0547">Nucleotide-binding</keyword>
<feature type="binding site" evidence="5">
    <location>
        <position position="61"/>
    </location>
    <ligand>
        <name>AMP</name>
        <dbReference type="ChEBI" id="CHEBI:456215"/>
    </ligand>
</feature>
<dbReference type="EMBL" id="CP000252">
    <property type="protein sequence ID" value="ABC77351.1"/>
    <property type="molecule type" value="Genomic_DNA"/>
</dbReference>
<comment type="caution">
    <text evidence="5">Lacks conserved residue(s) required for the propagation of feature annotation.</text>
</comment>
<dbReference type="InterPro" id="IPR000850">
    <property type="entry name" value="Adenylat/UMP-CMP_kin"/>
</dbReference>
<evidence type="ECO:0000256" key="3">
    <source>
        <dbReference type="ARBA" id="ARBA00022741"/>
    </source>
</evidence>
<feature type="region of interest" description="NMP" evidence="5">
    <location>
        <begin position="55"/>
        <end position="84"/>
    </location>
</feature>
<dbReference type="SUPFAM" id="SSF52540">
    <property type="entry name" value="P-loop containing nucleoside triphosphate hydrolases"/>
    <property type="match status" value="1"/>
</dbReference>
<dbReference type="eggNOG" id="COG0563">
    <property type="taxonomic scope" value="Bacteria"/>
</dbReference>
<dbReference type="PANTHER" id="PTHR23359">
    <property type="entry name" value="NUCLEOTIDE KINASE"/>
    <property type="match status" value="1"/>
</dbReference>
<dbReference type="GO" id="GO:0004017">
    <property type="term" value="F:AMP kinase activity"/>
    <property type="evidence" value="ECO:0007669"/>
    <property type="project" value="UniProtKB-UniRule"/>
</dbReference>
<feature type="binding site" evidence="5">
    <location>
        <position position="155"/>
    </location>
    <ligand>
        <name>Zn(2+)</name>
        <dbReference type="ChEBI" id="CHEBI:29105"/>
        <note>structural</note>
    </ligand>
</feature>
<feature type="binding site" evidence="5">
    <location>
        <position position="180"/>
    </location>
    <ligand>
        <name>Zn(2+)</name>
        <dbReference type="ChEBI" id="CHEBI:29105"/>
        <note>structural</note>
    </ligand>
</feature>
<sequence length="241" mass="26891">MTRCRILPIVPKLQTKLKVKEVIRNMKIILLGAPGAGKGTVAKLLTEYDGSVQISTGDILRAAVKEGTELGREAKGYMDRGDLVPDALIMRMMETRLQQPDCANGFILDGFPRTIPQAEALKKLLEKLNIRLNFVVNLEVPRDVILDRLTTRRTCSNPDCQEIYNIKSNPPLPDGRCKKCGSPTIQRDDETEEAILNRLETYNEKTAPLIGFYEREGLLKTFSSVSSAETVEAVKKALKEC</sequence>
<dbReference type="EC" id="2.7.4.3" evidence="5 7"/>
<feature type="binding site" evidence="5">
    <location>
        <begin position="35"/>
        <end position="40"/>
    </location>
    <ligand>
        <name>ATP</name>
        <dbReference type="ChEBI" id="CHEBI:30616"/>
    </ligand>
</feature>
<dbReference type="Gene3D" id="3.40.50.300">
    <property type="entry name" value="P-loop containing nucleotide triphosphate hydrolases"/>
    <property type="match status" value="1"/>
</dbReference>
<comment type="subunit">
    <text evidence="5 7">Monomer.</text>
</comment>
<dbReference type="InParanoid" id="Q2LTE3"/>
<dbReference type="PRINTS" id="PR00094">
    <property type="entry name" value="ADENYLTKNASE"/>
</dbReference>
<dbReference type="Proteomes" id="UP000001933">
    <property type="component" value="Chromosome"/>
</dbReference>
<dbReference type="NCBIfam" id="NF001380">
    <property type="entry name" value="PRK00279.1-2"/>
    <property type="match status" value="1"/>
</dbReference>
<dbReference type="HOGENOM" id="CLU_032354_1_2_7"/>
<dbReference type="CDD" id="cd01428">
    <property type="entry name" value="ADK"/>
    <property type="match status" value="1"/>
</dbReference>
<feature type="domain" description="Adenylate kinase active site lid" evidence="8">
    <location>
        <begin position="152"/>
        <end position="189"/>
    </location>
</feature>
<name>Q2LTE3_SYNAS</name>
<evidence type="ECO:0000256" key="5">
    <source>
        <dbReference type="HAMAP-Rule" id="MF_00235"/>
    </source>
</evidence>
<protein>
    <recommendedName>
        <fullName evidence="5 7">Adenylate kinase</fullName>
        <shortName evidence="5">AK</shortName>
        <ecNumber evidence="5 7">2.7.4.3</ecNumber>
    </recommendedName>
    <alternativeName>
        <fullName evidence="5">ATP-AMP transphosphorylase</fullName>
    </alternativeName>
    <alternativeName>
        <fullName evidence="5">ATP:AMP phosphotransferase</fullName>
    </alternativeName>
    <alternativeName>
        <fullName evidence="5">Adenylate monophosphate kinase</fullName>
    </alternativeName>
</protein>
<dbReference type="GO" id="GO:0008270">
    <property type="term" value="F:zinc ion binding"/>
    <property type="evidence" value="ECO:0007669"/>
    <property type="project" value="UniProtKB-UniRule"/>
</dbReference>
<dbReference type="NCBIfam" id="NF011100">
    <property type="entry name" value="PRK14527.1"/>
    <property type="match status" value="1"/>
</dbReference>
<dbReference type="Pfam" id="PF00406">
    <property type="entry name" value="ADK"/>
    <property type="match status" value="1"/>
</dbReference>
<reference evidence="9 10" key="1">
    <citation type="journal article" date="2007" name="Proc. Natl. Acad. Sci. U.S.A.">
        <title>The genome of Syntrophus aciditrophicus: life at the thermodynamic limit of microbial growth.</title>
        <authorList>
            <person name="McInerney M.J."/>
            <person name="Rohlin L."/>
            <person name="Mouttaki H."/>
            <person name="Kim U."/>
            <person name="Krupp R.S."/>
            <person name="Rios-Hernandez L."/>
            <person name="Sieber J."/>
            <person name="Struchtemeyer C.G."/>
            <person name="Bhattacharyya A."/>
            <person name="Campbell J.W."/>
            <person name="Gunsalus R.P."/>
        </authorList>
    </citation>
    <scope>NUCLEOTIDE SEQUENCE [LARGE SCALE GENOMIC DNA]</scope>
    <source>
        <strain evidence="9 10">SB</strain>
    </source>
</reference>
<keyword evidence="10" id="KW-1185">Reference proteome</keyword>
<dbReference type="STRING" id="56780.SYN_02538"/>
<dbReference type="UniPathway" id="UPA00588">
    <property type="reaction ID" value="UER00649"/>
</dbReference>
<feature type="binding site" evidence="5">
    <location>
        <position position="226"/>
    </location>
    <ligand>
        <name>ATP</name>
        <dbReference type="ChEBI" id="CHEBI:30616"/>
    </ligand>
</feature>
<dbReference type="AlphaFoldDB" id="Q2LTE3"/>
<keyword evidence="5" id="KW-0963">Cytoplasm</keyword>
<evidence type="ECO:0000256" key="7">
    <source>
        <dbReference type="RuleBase" id="RU003331"/>
    </source>
</evidence>
<feature type="binding site" evidence="5">
    <location>
        <position position="160"/>
    </location>
    <ligand>
        <name>Zn(2+)</name>
        <dbReference type="ChEBI" id="CHEBI:29105"/>
        <note>structural</note>
    </ligand>
</feature>
<dbReference type="KEGG" id="sat:SYN_02538"/>
<evidence type="ECO:0000256" key="2">
    <source>
        <dbReference type="ARBA" id="ARBA00022727"/>
    </source>
</evidence>
<dbReference type="HAMAP" id="MF_00235">
    <property type="entry name" value="Adenylate_kinase_Adk"/>
    <property type="match status" value="1"/>
</dbReference>
<keyword evidence="4 5" id="KW-0418">Kinase</keyword>
<keyword evidence="5 7" id="KW-0067">ATP-binding</keyword>
<dbReference type="InterPro" id="IPR006259">
    <property type="entry name" value="Adenyl_kin_sub"/>
</dbReference>
<feature type="binding site" evidence="5">
    <location>
        <position position="187"/>
    </location>
    <ligand>
        <name>AMP</name>
        <dbReference type="ChEBI" id="CHEBI:456215"/>
    </ligand>
</feature>
<dbReference type="InterPro" id="IPR027417">
    <property type="entry name" value="P-loop_NTPase"/>
</dbReference>
<feature type="binding site" evidence="5">
    <location>
        <begin position="110"/>
        <end position="113"/>
    </location>
    <ligand>
        <name>AMP</name>
        <dbReference type="ChEBI" id="CHEBI:456215"/>
    </ligand>
</feature>
<dbReference type="InterPro" id="IPR007862">
    <property type="entry name" value="Adenylate_kinase_lid-dom"/>
</dbReference>
<feature type="binding site" evidence="5">
    <location>
        <position position="117"/>
    </location>
    <ligand>
        <name>AMP</name>
        <dbReference type="ChEBI" id="CHEBI:456215"/>
    </ligand>
</feature>
<feature type="binding site" evidence="5">
    <location>
        <position position="177"/>
    </location>
    <ligand>
        <name>Zn(2+)</name>
        <dbReference type="ChEBI" id="CHEBI:29105"/>
        <note>structural</note>
    </ligand>
</feature>
<feature type="binding site" evidence="5">
    <location>
        <position position="198"/>
    </location>
    <ligand>
        <name>AMP</name>
        <dbReference type="ChEBI" id="CHEBI:456215"/>
    </ligand>
</feature>
<dbReference type="GO" id="GO:0005524">
    <property type="term" value="F:ATP binding"/>
    <property type="evidence" value="ECO:0007669"/>
    <property type="project" value="UniProtKB-UniRule"/>
</dbReference>
<dbReference type="PROSITE" id="PS00113">
    <property type="entry name" value="ADENYLATE_KINASE"/>
    <property type="match status" value="1"/>
</dbReference>
<dbReference type="NCBIfam" id="NF001381">
    <property type="entry name" value="PRK00279.1-3"/>
    <property type="match status" value="1"/>
</dbReference>
<keyword evidence="5" id="KW-0862">Zinc</keyword>
<dbReference type="GO" id="GO:0044209">
    <property type="term" value="P:AMP salvage"/>
    <property type="evidence" value="ECO:0007669"/>
    <property type="project" value="UniProtKB-UniRule"/>
</dbReference>
<proteinExistence type="inferred from homology"/>
<feature type="binding site" evidence="5">
    <location>
        <begin position="82"/>
        <end position="84"/>
    </location>
    <ligand>
        <name>AMP</name>
        <dbReference type="ChEBI" id="CHEBI:456215"/>
    </ligand>
</feature>
<keyword evidence="2 5" id="KW-0545">Nucleotide biosynthesis</keyword>
<comment type="domain">
    <text evidence="5">Consists of three domains, a large central CORE domain and two small peripheral domains, NMPbind and LID, which undergo movements during catalysis. The LID domain closes over the site of phosphoryl transfer upon ATP binding. Assembling and dissambling the active center during each catalytic cycle provides an effective means to prevent ATP hydrolysis. Some bacteria have evolved a zinc-coordinating structure that stabilizes the LID domain.</text>
</comment>
<comment type="similarity">
    <text evidence="5 6">Belongs to the adenylate kinase family.</text>
</comment>
<evidence type="ECO:0000256" key="4">
    <source>
        <dbReference type="ARBA" id="ARBA00022777"/>
    </source>
</evidence>
<dbReference type="GO" id="GO:0005737">
    <property type="term" value="C:cytoplasm"/>
    <property type="evidence" value="ECO:0007669"/>
    <property type="project" value="UniProtKB-SubCell"/>
</dbReference>
<keyword evidence="5" id="KW-0479">Metal-binding</keyword>
<organism evidence="9 10">
    <name type="scientific">Syntrophus aciditrophicus (strain SB)</name>
    <dbReference type="NCBI Taxonomy" id="56780"/>
    <lineage>
        <taxon>Bacteria</taxon>
        <taxon>Pseudomonadati</taxon>
        <taxon>Thermodesulfobacteriota</taxon>
        <taxon>Syntrophia</taxon>
        <taxon>Syntrophales</taxon>
        <taxon>Syntrophaceae</taxon>
        <taxon>Syntrophus</taxon>
    </lineage>
</organism>
<evidence type="ECO:0000256" key="6">
    <source>
        <dbReference type="RuleBase" id="RU003330"/>
    </source>
</evidence>
<feature type="binding site" evidence="5">
    <location>
        <position position="56"/>
    </location>
    <ligand>
        <name>AMP</name>
        <dbReference type="ChEBI" id="CHEBI:456215"/>
    </ligand>
</feature>
<evidence type="ECO:0000259" key="8">
    <source>
        <dbReference type="Pfam" id="PF05191"/>
    </source>
</evidence>
<evidence type="ECO:0000313" key="9">
    <source>
        <dbReference type="EMBL" id="ABC77351.1"/>
    </source>
</evidence>
<dbReference type="NCBIfam" id="TIGR01351">
    <property type="entry name" value="adk"/>
    <property type="match status" value="1"/>
</dbReference>
<comment type="function">
    <text evidence="5">Catalyzes the reversible transfer of the terminal phosphate group between ATP and AMP. Plays an important role in cellular energy homeostasis and in adenine nucleotide metabolism.</text>
</comment>
<dbReference type="Pfam" id="PF05191">
    <property type="entry name" value="ADK_lid"/>
    <property type="match status" value="1"/>
</dbReference>
<gene>
    <name evidence="5" type="primary">adk</name>
    <name evidence="9" type="ORF">SYN_02538</name>
</gene>
<comment type="subcellular location">
    <subcellularLocation>
        <location evidence="5 7">Cytoplasm</location>
    </subcellularLocation>
</comment>
<comment type="catalytic activity">
    <reaction evidence="5 7">
        <text>AMP + ATP = 2 ADP</text>
        <dbReference type="Rhea" id="RHEA:12973"/>
        <dbReference type="ChEBI" id="CHEBI:30616"/>
        <dbReference type="ChEBI" id="CHEBI:456215"/>
        <dbReference type="ChEBI" id="CHEBI:456216"/>
        <dbReference type="EC" id="2.7.4.3"/>
    </reaction>
</comment>